<evidence type="ECO:0000256" key="1">
    <source>
        <dbReference type="SAM" id="Phobius"/>
    </source>
</evidence>
<proteinExistence type="predicted"/>
<evidence type="ECO:0000313" key="4">
    <source>
        <dbReference type="Proteomes" id="UP000044625"/>
    </source>
</evidence>
<dbReference type="STRING" id="1288385.ERS137968_02158"/>
<name>A0A0T9PHH0_9GAMM</name>
<dbReference type="EMBL" id="CQAZ01000013">
    <property type="protein sequence ID" value="CNH65720.1"/>
    <property type="molecule type" value="Genomic_DNA"/>
</dbReference>
<keyword evidence="4" id="KW-1185">Reference proteome</keyword>
<sequence>MGVKMMNKQWQRWIDRPGWQLCLWQWGILGLFGIIAYGMLLRPVWQQQRLTTHQIIQQQQQIERQQSALARLPSLFHVRQQITVLRSNETSWRQLDSSMAHLVGELITPFGGRVMRWQRQSESVVEADVGSVRQREWQATLRVNFYGLLHLLRQLSEIPGPTQIQLVEINSDHPALTVKLRLKEYRAGETNE</sequence>
<dbReference type="Proteomes" id="UP000044625">
    <property type="component" value="Unassembled WGS sequence"/>
</dbReference>
<evidence type="ECO:0000313" key="5">
    <source>
        <dbReference type="Proteomes" id="UP000045840"/>
    </source>
</evidence>
<feature type="transmembrane region" description="Helical" evidence="1">
    <location>
        <begin position="21"/>
        <end position="40"/>
    </location>
</feature>
<organism evidence="2 5">
    <name type="scientific">Yersinia pekkanenii</name>
    <dbReference type="NCBI Taxonomy" id="1288385"/>
    <lineage>
        <taxon>Bacteria</taxon>
        <taxon>Pseudomonadati</taxon>
        <taxon>Pseudomonadota</taxon>
        <taxon>Gammaproteobacteria</taxon>
        <taxon>Enterobacterales</taxon>
        <taxon>Yersiniaceae</taxon>
        <taxon>Yersinia</taxon>
    </lineage>
</organism>
<gene>
    <name evidence="2" type="ORF">ERS008529_01784</name>
    <name evidence="3" type="ORF">ERS137968_02158</name>
</gene>
<evidence type="ECO:0000313" key="3">
    <source>
        <dbReference type="EMBL" id="CRY67089.1"/>
    </source>
</evidence>
<protein>
    <submittedName>
        <fullName evidence="2">Type IV pilus biogenesis protein PilO</fullName>
    </submittedName>
</protein>
<keyword evidence="1" id="KW-0472">Membrane</keyword>
<reference evidence="2" key="2">
    <citation type="submission" date="2015-03" db="EMBL/GenBank/DDBJ databases">
        <authorList>
            <person name="Murphy D."/>
        </authorList>
    </citation>
    <scope>NUCLEOTIDE SEQUENCE [LARGE SCALE GENOMIC DNA]</scope>
    <source>
        <strain evidence="2">A125KOH2</strain>
    </source>
</reference>
<keyword evidence="1" id="KW-0812">Transmembrane</keyword>
<dbReference type="AlphaFoldDB" id="A0A0T9PHH0"/>
<reference evidence="5" key="3">
    <citation type="submission" date="2015-03" db="EMBL/GenBank/DDBJ databases">
        <authorList>
            <consortium name="Pathogen Informatics"/>
        </authorList>
    </citation>
    <scope>NUCLEOTIDE SEQUENCE [LARGE SCALE GENOMIC DNA]</scope>
    <source>
        <strain evidence="5">A125KOH2</strain>
    </source>
</reference>
<dbReference type="EMBL" id="CWJL01000009">
    <property type="protein sequence ID" value="CRY67089.1"/>
    <property type="molecule type" value="Genomic_DNA"/>
</dbReference>
<dbReference type="Proteomes" id="UP000045840">
    <property type="component" value="Unassembled WGS sequence"/>
</dbReference>
<keyword evidence="1" id="KW-1133">Transmembrane helix</keyword>
<accession>A0A0T9PHH0</accession>
<evidence type="ECO:0000313" key="2">
    <source>
        <dbReference type="EMBL" id="CNH65720.1"/>
    </source>
</evidence>
<reference evidence="3 4" key="1">
    <citation type="submission" date="2015-03" db="EMBL/GenBank/DDBJ databases">
        <authorList>
            <consortium name="Pathogen Informatics"/>
            <person name="Murphy D."/>
        </authorList>
    </citation>
    <scope>NUCLEOTIDE SEQUENCE [LARGE SCALE GENOMIC DNA]</scope>
    <source>
        <strain evidence="3">Type strain: CIP110230</strain>
        <strain evidence="4">type strain: CIP110230</strain>
    </source>
</reference>